<gene>
    <name evidence="1" type="ORF">F9817_18985</name>
</gene>
<reference evidence="1 2" key="1">
    <citation type="submission" date="2019-10" db="EMBL/GenBank/DDBJ databases">
        <title>Vibrio sp. nov. isolated from a shrimp pond.</title>
        <authorList>
            <person name="Gomez-Gil B."/>
            <person name="Enciso-Ibarra J."/>
            <person name="Enciso-Ibarra K."/>
            <person name="Bolan-Mejia C."/>
        </authorList>
    </citation>
    <scope>NUCLEOTIDE SEQUENCE [LARGE SCALE GENOMIC DNA]</scope>
    <source>
        <strain evidence="1 2">CAIM 722</strain>
    </source>
</reference>
<proteinExistence type="predicted"/>
<dbReference type="Pfam" id="PF12847">
    <property type="entry name" value="Methyltransf_18"/>
    <property type="match status" value="1"/>
</dbReference>
<sequence length="224" mass="25813">MKLSPRLTQLIDMVEHHYDHIWDCCCDHGFLGEALLEHQAHSTIHFVDIVPELIEQLEQRLSISPHMPQRWNAHCLDVSRLPLDQHSGKHLVIIAGVGGELTAEFIQTLQAKFAHLAVDFLLCPVHHHFTLRQALIKQNMHCIDEVLVEDNRRFYELLLVSSDKTTFDQVTPVGAKLWQSACPVHSQVIERYWHKTMRHYQRIAQGSPEKAGPILEAYLSVKPF</sequence>
<dbReference type="EMBL" id="WEKT01000049">
    <property type="protein sequence ID" value="MZI95262.1"/>
    <property type="molecule type" value="Genomic_DNA"/>
</dbReference>
<dbReference type="PANTHER" id="PTHR38451">
    <property type="entry name" value="TRNA (ADENINE(22)-N(1))-METHYLTRANSFERASE"/>
    <property type="match status" value="1"/>
</dbReference>
<dbReference type="InterPro" id="IPR016876">
    <property type="entry name" value="UCP028234"/>
</dbReference>
<dbReference type="RefSeq" id="WP_161157745.1">
    <property type="nucleotide sequence ID" value="NZ_WEKT01000049.1"/>
</dbReference>
<keyword evidence="1" id="KW-0489">Methyltransferase</keyword>
<evidence type="ECO:0000313" key="1">
    <source>
        <dbReference type="EMBL" id="MZI95262.1"/>
    </source>
</evidence>
<keyword evidence="2" id="KW-1185">Reference proteome</keyword>
<organism evidence="1 2">
    <name type="scientific">Vibrio eleionomae</name>
    <dbReference type="NCBI Taxonomy" id="2653505"/>
    <lineage>
        <taxon>Bacteria</taxon>
        <taxon>Pseudomonadati</taxon>
        <taxon>Pseudomonadota</taxon>
        <taxon>Gammaproteobacteria</taxon>
        <taxon>Vibrionales</taxon>
        <taxon>Vibrionaceae</taxon>
        <taxon>Vibrio</taxon>
    </lineage>
</organism>
<dbReference type="PANTHER" id="PTHR38451:SF1">
    <property type="entry name" value="TRNA (ADENINE(22)-N(1))-METHYLTRANSFERASE"/>
    <property type="match status" value="1"/>
</dbReference>
<evidence type="ECO:0000313" key="2">
    <source>
        <dbReference type="Proteomes" id="UP000462621"/>
    </source>
</evidence>
<dbReference type="SUPFAM" id="SSF53335">
    <property type="entry name" value="S-adenosyl-L-methionine-dependent methyltransferases"/>
    <property type="match status" value="1"/>
</dbReference>
<dbReference type="AlphaFoldDB" id="A0A7X4LP60"/>
<dbReference type="Proteomes" id="UP000462621">
    <property type="component" value="Unassembled WGS sequence"/>
</dbReference>
<name>A0A7X4LP60_9VIBR</name>
<dbReference type="PIRSF" id="PIRSF028234">
    <property type="entry name" value="UCP028234"/>
    <property type="match status" value="1"/>
</dbReference>
<dbReference type="InterPro" id="IPR029063">
    <property type="entry name" value="SAM-dependent_MTases_sf"/>
</dbReference>
<dbReference type="Gene3D" id="3.40.50.150">
    <property type="entry name" value="Vaccinia Virus protein VP39"/>
    <property type="match status" value="1"/>
</dbReference>
<keyword evidence="1" id="KW-0808">Transferase</keyword>
<accession>A0A7X4LP60</accession>
<protein>
    <submittedName>
        <fullName evidence="1">SAM-dependent methyltransferase</fullName>
    </submittedName>
</protein>
<dbReference type="FunFam" id="3.40.50.150:FF:000442">
    <property type="entry name" value="tRNA (Adenine22-N1)-methyltransferase TrmK"/>
    <property type="match status" value="1"/>
</dbReference>
<dbReference type="GO" id="GO:0008168">
    <property type="term" value="F:methyltransferase activity"/>
    <property type="evidence" value="ECO:0007669"/>
    <property type="project" value="UniProtKB-KW"/>
</dbReference>
<comment type="caution">
    <text evidence="1">The sequence shown here is derived from an EMBL/GenBank/DDBJ whole genome shotgun (WGS) entry which is preliminary data.</text>
</comment>
<dbReference type="GO" id="GO:0032259">
    <property type="term" value="P:methylation"/>
    <property type="evidence" value="ECO:0007669"/>
    <property type="project" value="UniProtKB-KW"/>
</dbReference>